<dbReference type="InterPro" id="IPR014818">
    <property type="entry name" value="Phage/plasmid_primase_P4_C"/>
</dbReference>
<dbReference type="PANTHER" id="PTHR35372">
    <property type="entry name" value="ATP BINDING PROTEIN-RELATED"/>
    <property type="match status" value="1"/>
</dbReference>
<dbReference type="PROSITE" id="PS51206">
    <property type="entry name" value="SF3_HELICASE_1"/>
    <property type="match status" value="1"/>
</dbReference>
<dbReference type="EMBL" id="JAOCZP010000003">
    <property type="protein sequence ID" value="MCT7375735.1"/>
    <property type="molecule type" value="Genomic_DNA"/>
</dbReference>
<dbReference type="RefSeq" id="WP_260903587.1">
    <property type="nucleotide sequence ID" value="NZ_JAOCZP010000003.1"/>
</dbReference>
<sequence length="330" mass="36974">MSLITGEQYAPNPQDYCTKCAAVEPDGGNCPLWRTFLARVTDGDIELQGYLQRVAGYCLTGHTSEHAIFFLYGLGANGKSVFVNTLVGMMGDYAMTAPMDTFIESKHDRHPTELAMLRGARLVAASETQAGRHWNEARIKALTGGDRIQARFMRGDFFEFTPTFKLMISGNHKPALRNVDEAMRRRLHLIPFTVTIPPEERDPDLPEKLKAEWPAILQWAIDGTIEWRRNGLNPPESVTKATAEYLEAEDDIQSWLGECCMEEPTAQAGSSELYASWKSWAERTGRVGGAGSQKVFSQALLDKGYQQQHQRTGRVFFGLRVVQQTADWHG</sequence>
<dbReference type="InterPro" id="IPR006500">
    <property type="entry name" value="Helicase_put_C_phage/plasmid"/>
</dbReference>
<dbReference type="InterPro" id="IPR014015">
    <property type="entry name" value="Helicase_SF3_DNA-vir"/>
</dbReference>
<evidence type="ECO:0000256" key="3">
    <source>
        <dbReference type="ARBA" id="ARBA00022840"/>
    </source>
</evidence>
<keyword evidence="6" id="KW-1185">Reference proteome</keyword>
<dbReference type="SUPFAM" id="SSF52540">
    <property type="entry name" value="P-loop containing nucleoside triphosphate hydrolases"/>
    <property type="match status" value="1"/>
</dbReference>
<keyword evidence="2" id="KW-0378">Hydrolase</keyword>
<gene>
    <name evidence="5" type="ORF">N5A92_11895</name>
</gene>
<organism evidence="5 6">
    <name type="scientific">Chelativorans salis</name>
    <dbReference type="NCBI Taxonomy" id="2978478"/>
    <lineage>
        <taxon>Bacteria</taxon>
        <taxon>Pseudomonadati</taxon>
        <taxon>Pseudomonadota</taxon>
        <taxon>Alphaproteobacteria</taxon>
        <taxon>Hyphomicrobiales</taxon>
        <taxon>Phyllobacteriaceae</taxon>
        <taxon>Chelativorans</taxon>
    </lineage>
</organism>
<feature type="domain" description="SF3 helicase" evidence="4">
    <location>
        <begin position="46"/>
        <end position="205"/>
    </location>
</feature>
<dbReference type="NCBIfam" id="TIGR01613">
    <property type="entry name" value="primase_Cterm"/>
    <property type="match status" value="1"/>
</dbReference>
<dbReference type="Pfam" id="PF19263">
    <property type="entry name" value="DUF5906"/>
    <property type="match status" value="1"/>
</dbReference>
<dbReference type="Proteomes" id="UP001320831">
    <property type="component" value="Unassembled WGS sequence"/>
</dbReference>
<dbReference type="InterPro" id="IPR027417">
    <property type="entry name" value="P-loop_NTPase"/>
</dbReference>
<dbReference type="Pfam" id="PF08706">
    <property type="entry name" value="D5_N"/>
    <property type="match status" value="1"/>
</dbReference>
<evidence type="ECO:0000256" key="2">
    <source>
        <dbReference type="ARBA" id="ARBA00022801"/>
    </source>
</evidence>
<name>A0ABT2LMF4_9HYPH</name>
<dbReference type="InterPro" id="IPR045455">
    <property type="entry name" value="NrS-1_pol-like_helicase"/>
</dbReference>
<proteinExistence type="predicted"/>
<protein>
    <submittedName>
        <fullName evidence="5">Phage/plasmid primase, P4 family</fullName>
    </submittedName>
</protein>
<evidence type="ECO:0000256" key="1">
    <source>
        <dbReference type="ARBA" id="ARBA00022741"/>
    </source>
</evidence>
<reference evidence="5 6" key="1">
    <citation type="submission" date="2022-09" db="EMBL/GenBank/DDBJ databases">
        <title>Chelativorans salina sp. nov., a novel slightly halophilic bacterium isolated from a saline lake sediment enrichment.</title>
        <authorList>
            <person name="Gao L."/>
            <person name="Fang B.-Z."/>
            <person name="Li W.-J."/>
        </authorList>
    </citation>
    <scope>NUCLEOTIDE SEQUENCE [LARGE SCALE GENOMIC DNA]</scope>
    <source>
        <strain evidence="5 6">EGI FJ00035</strain>
    </source>
</reference>
<dbReference type="InterPro" id="IPR051620">
    <property type="entry name" value="ORF904-like_C"/>
</dbReference>
<accession>A0ABT2LMF4</accession>
<evidence type="ECO:0000313" key="5">
    <source>
        <dbReference type="EMBL" id="MCT7375735.1"/>
    </source>
</evidence>
<dbReference type="PANTHER" id="PTHR35372:SF2">
    <property type="entry name" value="SF3 HELICASE DOMAIN-CONTAINING PROTEIN"/>
    <property type="match status" value="1"/>
</dbReference>
<keyword evidence="3" id="KW-0067">ATP-binding</keyword>
<keyword evidence="1" id="KW-0547">Nucleotide-binding</keyword>
<dbReference type="Gene3D" id="3.40.50.300">
    <property type="entry name" value="P-loop containing nucleotide triphosphate hydrolases"/>
    <property type="match status" value="1"/>
</dbReference>
<evidence type="ECO:0000313" key="6">
    <source>
        <dbReference type="Proteomes" id="UP001320831"/>
    </source>
</evidence>
<evidence type="ECO:0000259" key="4">
    <source>
        <dbReference type="PROSITE" id="PS51206"/>
    </source>
</evidence>
<comment type="caution">
    <text evidence="5">The sequence shown here is derived from an EMBL/GenBank/DDBJ whole genome shotgun (WGS) entry which is preliminary data.</text>
</comment>